<feature type="compositionally biased region" description="Polar residues" evidence="7">
    <location>
        <begin position="1150"/>
        <end position="1178"/>
    </location>
</feature>
<feature type="zinc finger region" description="UBR-type" evidence="6">
    <location>
        <begin position="1359"/>
        <end position="1427"/>
    </location>
</feature>
<feature type="compositionally biased region" description="Low complexity" evidence="7">
    <location>
        <begin position="2755"/>
        <end position="2770"/>
    </location>
</feature>
<feature type="region of interest" description="Disordered" evidence="7">
    <location>
        <begin position="1988"/>
        <end position="2036"/>
    </location>
</feature>
<feature type="compositionally biased region" description="Polar residues" evidence="7">
    <location>
        <begin position="707"/>
        <end position="718"/>
    </location>
</feature>
<dbReference type="FunFam" id="3.30.2410.10:FF:000008">
    <property type="entry name" value="Putative E3 ubiquitin-protein ligase UBR5"/>
    <property type="match status" value="1"/>
</dbReference>
<evidence type="ECO:0000313" key="13">
    <source>
        <dbReference type="Proteomes" id="UP000663832"/>
    </source>
</evidence>
<dbReference type="FunFam" id="1.10.8.10:FF:000009">
    <property type="entry name" value="Putative E3 ubiquitin-protein ligase UBR5"/>
    <property type="match status" value="1"/>
</dbReference>
<evidence type="ECO:0000313" key="11">
    <source>
        <dbReference type="EMBL" id="CAF0943056.1"/>
    </source>
</evidence>
<evidence type="ECO:0000256" key="6">
    <source>
        <dbReference type="PROSITE-ProRule" id="PRU00508"/>
    </source>
</evidence>
<evidence type="ECO:0000313" key="12">
    <source>
        <dbReference type="EMBL" id="CAF1203306.1"/>
    </source>
</evidence>
<dbReference type="SUPFAM" id="SSF56204">
    <property type="entry name" value="Hect, E3 ligase catalytic domain"/>
    <property type="match status" value="1"/>
</dbReference>
<evidence type="ECO:0000259" key="10">
    <source>
        <dbReference type="PROSITE" id="PS51309"/>
    </source>
</evidence>
<dbReference type="EMBL" id="CAJNOM010000190">
    <property type="protein sequence ID" value="CAF1203306.1"/>
    <property type="molecule type" value="Genomic_DNA"/>
</dbReference>
<feature type="region of interest" description="Disordered" evidence="7">
    <location>
        <begin position="2750"/>
        <end position="2770"/>
    </location>
</feature>
<dbReference type="Gene3D" id="3.30.2160.10">
    <property type="entry name" value="Hect, E3 ligase catalytic domain"/>
    <property type="match status" value="1"/>
</dbReference>
<feature type="region of interest" description="Disordered" evidence="7">
    <location>
        <begin position="680"/>
        <end position="779"/>
    </location>
</feature>
<name>A0A814WJV3_9BILA</name>
<dbReference type="InterPro" id="IPR036053">
    <property type="entry name" value="PABP-dom"/>
</dbReference>
<dbReference type="CDD" id="cd19675">
    <property type="entry name" value="UBR-box_UBR5"/>
    <property type="match status" value="1"/>
</dbReference>
<dbReference type="InterPro" id="IPR003126">
    <property type="entry name" value="Znf_UBR"/>
</dbReference>
<dbReference type="InterPro" id="IPR009091">
    <property type="entry name" value="RCC1/BLIP-II"/>
</dbReference>
<feature type="region of interest" description="Disordered" evidence="7">
    <location>
        <begin position="395"/>
        <end position="429"/>
    </location>
</feature>
<dbReference type="SMART" id="SM00396">
    <property type="entry name" value="ZnF_UBR1"/>
    <property type="match status" value="1"/>
</dbReference>
<dbReference type="SMART" id="SM00119">
    <property type="entry name" value="HECTc"/>
    <property type="match status" value="1"/>
</dbReference>
<dbReference type="PROSITE" id="PS51309">
    <property type="entry name" value="PABC"/>
    <property type="match status" value="1"/>
</dbReference>
<feature type="region of interest" description="Disordered" evidence="7">
    <location>
        <begin position="2073"/>
        <end position="2097"/>
    </location>
</feature>
<feature type="compositionally biased region" description="Low complexity" evidence="7">
    <location>
        <begin position="1513"/>
        <end position="1529"/>
    </location>
</feature>
<dbReference type="Pfam" id="PF00632">
    <property type="entry name" value="HECT"/>
    <property type="match status" value="1"/>
</dbReference>
<dbReference type="Proteomes" id="UP000663832">
    <property type="component" value="Unassembled WGS sequence"/>
</dbReference>
<dbReference type="Pfam" id="PF00658">
    <property type="entry name" value="MLLE"/>
    <property type="match status" value="1"/>
</dbReference>
<feature type="region of interest" description="Disordered" evidence="7">
    <location>
        <begin position="2614"/>
        <end position="2638"/>
    </location>
</feature>
<feature type="region of interest" description="Disordered" evidence="7">
    <location>
        <begin position="322"/>
        <end position="369"/>
    </location>
</feature>
<dbReference type="InterPro" id="IPR035983">
    <property type="entry name" value="Hect_E3_ubiquitin_ligase"/>
</dbReference>
<dbReference type="SUPFAM" id="SSF50985">
    <property type="entry name" value="RCC1/BLIP-II"/>
    <property type="match status" value="1"/>
</dbReference>
<keyword evidence="4" id="KW-0862">Zinc</keyword>
<dbReference type="InterPro" id="IPR047503">
    <property type="entry name" value="UBR-box_UBR5"/>
</dbReference>
<dbReference type="SMART" id="SM00517">
    <property type="entry name" value="PolyA"/>
    <property type="match status" value="1"/>
</dbReference>
<dbReference type="PROSITE" id="PS50237">
    <property type="entry name" value="HECT"/>
    <property type="match status" value="1"/>
</dbReference>
<dbReference type="PANTHER" id="PTHR46276">
    <property type="entry name" value="E3 UBIQUITIN-PROTEIN LIGASE UBR5"/>
    <property type="match status" value="1"/>
</dbReference>
<feature type="compositionally biased region" description="Polar residues" evidence="7">
    <location>
        <begin position="1921"/>
        <end position="1938"/>
    </location>
</feature>
<evidence type="ECO:0000256" key="2">
    <source>
        <dbReference type="ARBA" id="ARBA00022771"/>
    </source>
</evidence>
<dbReference type="GO" id="GO:0090263">
    <property type="term" value="P:positive regulation of canonical Wnt signaling pathway"/>
    <property type="evidence" value="ECO:0007669"/>
    <property type="project" value="TreeGrafter"/>
</dbReference>
<proteinExistence type="predicted"/>
<dbReference type="Pfam" id="PF11547">
    <property type="entry name" value="E3_UbLigase_EDD"/>
    <property type="match status" value="1"/>
</dbReference>
<sequence>MEYSTHVFIQQTPITEQNFELKLQDISDQITTNGCVCPSVFSSFTNLVVQQAVVSSRHIAFLLQDGRICRVSFRVQADKIEPLPTETTKSKPKHLTPQTTRPQTRQPIHRLNNFDRPSFENLVLSSPNPSIAAHNAAAAVANTTNTNPSGQVDLLPQLQAGYPLSRQRHHLIRTARGRTGIIFGSRPLIPASSVPEELIEQVQVVLQGKSRNVILRELQRTNLDVNMAVNNLLARDDEGDEDLDDDYVGADLISLLDVNPHNEHPGIILESEFFDEADFALRYSNIQRRVVSARIGNVASNTSAPTVASSASAAINSTLGDQSNVTNSSSTNPPSTANSSTVVTSSTNSNPSSTTTTNPTERDRKRNRYDPRWLDGSLREELFGRIDRELKPDDLSIVKDNNNSSKTSSIRKEQNSSSQTNPPMYQPQISAPASLSTAIQNPIIFGDQLQYWTDTNSENTYPRFTHIACLYSELIAININGQLCQWNWQDDYPYQDPDNLHIKHPKTLLLQLLNEKIIHLSANIIRASVLTETNRIATWIDESLGSQVNFKFQHSIQELSTTIPLHIIDIQTSPLFTIIRTDTNDLYWYGLLPNKPRKKLLERLKEKTRKNRTNNSTQQQQQQQQQQIITIGSSVCLISNPYYNQGALAFYVRDGQPKLGQLMEQAWMLSNTARFRIKIPELTSNKNKEDDKSSLEMPPPPSPASSTCSVDSNTSFASSLKRKKHSNNNNNNNTATTTTTTTTTTTPATTNASGNGSNPFLMTINDSDSNEQQLQQHHSKIKDEEYWPLDEVVFIEDCKVAPIGKVVKIDGPLVLVKFPSKNTNEINETNLDMNNLENCRILRKDDLQIVKGNTIPKTPDCTLSINNAKRIALEHGKLLTYSVDKDYLHTLQIRDSTIYYIMYEVGSNNGLCRSIRQNILPLVNNRQSLLSFFGGNLNSICLSTLNSIDIPRVLIDGNRLFYPFLYNQDGTNLKEPQWKNLLGINYFSQGIVPLKNADHLNKNHIILNIMQIQKGILIPHILRYDIDKIRSILNDIEINKNRDLLKLILDERIDGCRNLFHACVHIATPMNNKEYSINDEQIQNETNNNLKRISFAIDLLHAQGNTDHNYGERTTTSTTTNTNTTNSTWSNESSNADAQPPSSPTMLPGSASNLYRSLSTGTPSTNPGSVSPSYNPTSLSSKIQQIQYLQNQLYQQQQQQQQQQQPTRSSRANSNDFSIWSSCKYDEREKRIRSIKILRLLLDYPLFQEHLLSLLSFRNLEGQTPFMSAVNSRAYHSALILFEYAIKISKRESLNDSQTTSSSSIQFYLESSLSPPPPSSSISNDSKLPQSDNLLLRMIYPLTSTNSDYSPLYTICTNDTCSFTWTGEEHISQAIFECKTCGLSGTLCCCSECAQTCHKGHDCRLKRTSPTAYCDCWEVCKCKSLIAGDQQKRLELFKLLLNQTNLVQIQNSRYENILLYLVQTVGRQIIEQQQFPRTSTAAILQQQARKSREQLTNSSSSTSSGTKKLQHQNSSSGSTTNNNNNSSTNQIDLDTNSNIPDHHLEPPQFCRRALELILADWFGVKSMLLCGCPDDIDPTIINPREISPILSTCPPIMSTYDNEHLFSLDNQQQTSQLDRFTYFLLAKCNTIKQTNSTASKNSFTTSNELLDILLNTLIREMSNPIHRDMARFITARFVRSVIRLFIILSLESVPDKSSSISNQQIPSGTTIKRISATTVTGATITTSSNLSSSSSSSTTINGPQAILYQCKRIFQILTLISINALVHTADLLLAPVRHGIAKPTAMFNLLSSHTDILQGLEEVFNIDSEYYRAYQENKTNNFQRSTTDNTYQNLGELNETDLDDNQNLINPINLNQTTIELNEDDDNNSDTQSQHETINPINNLNLNEQQTTRESAGGLSDNESEMELELLAESDTDNESNRSAPNTNTHRTSATAGSENMALFSDDENSESDDADSVRSDSVLGEGDETSQPEPMIFDDARDALAAAAASSTTTSNPATNASATSNTVTNDRLVLLPAGNNPTGSNTQTPNSTTVTATSHLNVPRLNARTTMASTLFGDSHSRRQIAPVATTSTSLNHSTSVQQQQSHVQQQQSQPTNVISVNTTNALLARAFGIIIRQITDLLIRWPSILSASSLYNDMPTTDEQNALDTIQNEIEQCLFPTWQWFATVMDSFESQLRFGMTLSNLTHNETDTTYHGNRFLKNLIERAQIETKKKSTTTTNRTTNIPINDKPVNNRLDFLNYSLSLMRSIHEHGDQEPSLDVFSYKHLAYLLDAFIYYFRESGFNESNQITKSNWREITEEAAAINSSNENSTNEELITSNNSFFQRSSSTLCLSSLGPDPFQITIDDSLPLACRPQLLQPVCRKEELFGRFLYDQTAARYSNLSSQLGLSHREQSIPDFLQPNYLNLFNNNEEKSQTKTRDDDRMAVDVLLDLSAGLISSDKTSSSIRKRQQTSHSILLNGSYEYLLARWRFSMELFVKLFLDDVGNEPGSIINESSGFSAREQRFRHDMERLKNAHQKDIRFEAMERDRILLIQKTFRTLNSYFYRNQNMNSSSSVPPLAVQRVKVTFKDEPGEGSGVARSFYSSIVEAILSEEKLPVLELGTYGASSAAQSTSSSLSSSHAQRQQRPSRERRTTLATYLRSDRRSSSMLLSSEARPFKFTLSSTDSSTPIINSSESNINEHWTPSKIKLGVSIYPKVAAIQPFHAEKITGMLLEGLPTPQLQRIINIEEDLRIKVEEAMNILTSHSTRDTQQNESTTTNPTTNERLLTNKNSLFDKQPNEYAPLFWQPDKKGVYAPRPGKYTPERLTAYRNVGRLIGLCLLQNELFPLPLCRHVIKYILNRPIRWHDLAFFDSTMYENLRRTAYDAEKNGPQYIHDLHLTFSMTVTEKEGSEIYDLVPDGSSKDVTYSNLYDFIKRYAEFRMINLIEQSLQHLRLGVFDVLPSTSLEYLSPEDFRLLLNGTGNINVSTLMTYTTFNDESGETSERINQFKKWFWSVLEKFNAVERQDLVYFWTGSPALPASEAGFQPQPSVTIRPADDQHLPTANTCISRLYVPLYSSKNILKLKLQYAIKTKMFGFV</sequence>
<feature type="compositionally biased region" description="Low complexity" evidence="7">
    <location>
        <begin position="1114"/>
        <end position="1135"/>
    </location>
</feature>
<feature type="region of interest" description="Disordered" evidence="7">
    <location>
        <begin position="1861"/>
        <end position="1975"/>
    </location>
</feature>
<keyword evidence="1" id="KW-0479">Metal-binding</keyword>
<keyword evidence="3 5" id="KW-0833">Ubl conjugation pathway</keyword>
<dbReference type="CDD" id="cd14423">
    <property type="entry name" value="CUE_UBR5"/>
    <property type="match status" value="1"/>
</dbReference>
<feature type="compositionally biased region" description="Polar residues" evidence="7">
    <location>
        <begin position="753"/>
        <end position="776"/>
    </location>
</feature>
<evidence type="ECO:0000256" key="4">
    <source>
        <dbReference type="ARBA" id="ARBA00022833"/>
    </source>
</evidence>
<feature type="compositionally biased region" description="Low complexity" evidence="7">
    <location>
        <begin position="323"/>
        <end position="359"/>
    </location>
</feature>
<feature type="domain" description="HECT" evidence="8">
    <location>
        <begin position="2801"/>
        <end position="3083"/>
    </location>
</feature>
<feature type="compositionally biased region" description="Polar residues" evidence="7">
    <location>
        <begin position="1869"/>
        <end position="1894"/>
    </location>
</feature>
<dbReference type="OrthoDB" id="298098at2759"/>
<dbReference type="GO" id="GO:0008270">
    <property type="term" value="F:zinc ion binding"/>
    <property type="evidence" value="ECO:0007669"/>
    <property type="project" value="UniProtKB-KW"/>
</dbReference>
<evidence type="ECO:0000256" key="7">
    <source>
        <dbReference type="SAM" id="MobiDB-lite"/>
    </source>
</evidence>
<accession>A0A814WJV3</accession>
<dbReference type="EMBL" id="CAJNOI010000050">
    <property type="protein sequence ID" value="CAF0943056.1"/>
    <property type="molecule type" value="Genomic_DNA"/>
</dbReference>
<dbReference type="GO" id="GO:0003723">
    <property type="term" value="F:RNA binding"/>
    <property type="evidence" value="ECO:0007669"/>
    <property type="project" value="InterPro"/>
</dbReference>
<feature type="compositionally biased region" description="Low complexity" evidence="7">
    <location>
        <begin position="727"/>
        <end position="752"/>
    </location>
</feature>
<dbReference type="Gene3D" id="3.90.1750.10">
    <property type="entry name" value="Hect, E3 ligase catalytic domains"/>
    <property type="match status" value="2"/>
</dbReference>
<dbReference type="PANTHER" id="PTHR46276:SF1">
    <property type="entry name" value="E3 UBIQUITIN-PROTEIN LIGASE UBR5"/>
    <property type="match status" value="1"/>
</dbReference>
<gene>
    <name evidence="11" type="ORF">BJG266_LOCUS12761</name>
    <name evidence="12" type="ORF">QVE165_LOCUS25941</name>
</gene>
<dbReference type="Gene3D" id="3.30.2410.10">
    <property type="entry name" value="Hect, E3 ligase catalytic domain"/>
    <property type="match status" value="1"/>
</dbReference>
<feature type="active site" description="Glycyl thioester intermediate" evidence="5">
    <location>
        <position position="3052"/>
    </location>
</feature>
<dbReference type="SUPFAM" id="SSF63570">
    <property type="entry name" value="PABC (PABP) domain"/>
    <property type="match status" value="1"/>
</dbReference>
<feature type="compositionally biased region" description="Polar residues" evidence="7">
    <location>
        <begin position="415"/>
        <end position="429"/>
    </location>
</feature>
<dbReference type="Proteomes" id="UP000663877">
    <property type="component" value="Unassembled WGS sequence"/>
</dbReference>
<feature type="region of interest" description="Disordered" evidence="7">
    <location>
        <begin position="1486"/>
        <end position="1540"/>
    </location>
</feature>
<dbReference type="GO" id="GO:0034450">
    <property type="term" value="F:ubiquitin-ubiquitin ligase activity"/>
    <property type="evidence" value="ECO:0007669"/>
    <property type="project" value="TreeGrafter"/>
</dbReference>
<reference evidence="12" key="1">
    <citation type="submission" date="2021-02" db="EMBL/GenBank/DDBJ databases">
        <authorList>
            <person name="Nowell W R."/>
        </authorList>
    </citation>
    <scope>NUCLEOTIDE SEQUENCE</scope>
</reference>
<organism evidence="12 13">
    <name type="scientific">Adineta steineri</name>
    <dbReference type="NCBI Taxonomy" id="433720"/>
    <lineage>
        <taxon>Eukaryota</taxon>
        <taxon>Metazoa</taxon>
        <taxon>Spiralia</taxon>
        <taxon>Gnathifera</taxon>
        <taxon>Rotifera</taxon>
        <taxon>Eurotatoria</taxon>
        <taxon>Bdelloidea</taxon>
        <taxon>Adinetida</taxon>
        <taxon>Adinetidae</taxon>
        <taxon>Adineta</taxon>
    </lineage>
</organism>
<dbReference type="Gene3D" id="1.10.8.10">
    <property type="entry name" value="DNA helicase RuvA subunit, C-terminal domain"/>
    <property type="match status" value="1"/>
</dbReference>
<dbReference type="Gene3D" id="1.10.1900.10">
    <property type="entry name" value="c-terminal domain of poly(a) binding protein"/>
    <property type="match status" value="1"/>
</dbReference>
<evidence type="ECO:0000256" key="3">
    <source>
        <dbReference type="ARBA" id="ARBA00022786"/>
    </source>
</evidence>
<evidence type="ECO:0000256" key="1">
    <source>
        <dbReference type="ARBA" id="ARBA00022723"/>
    </source>
</evidence>
<feature type="compositionally biased region" description="Basic and acidic residues" evidence="7">
    <location>
        <begin position="360"/>
        <end position="369"/>
    </location>
</feature>
<dbReference type="GO" id="GO:0005634">
    <property type="term" value="C:nucleus"/>
    <property type="evidence" value="ECO:0007669"/>
    <property type="project" value="TreeGrafter"/>
</dbReference>
<dbReference type="GO" id="GO:0043130">
    <property type="term" value="F:ubiquitin binding"/>
    <property type="evidence" value="ECO:0007669"/>
    <property type="project" value="InterPro"/>
</dbReference>
<feature type="compositionally biased region" description="Polar residues" evidence="7">
    <location>
        <begin position="399"/>
        <end position="408"/>
    </location>
</feature>
<feature type="compositionally biased region" description="Acidic residues" evidence="7">
    <location>
        <begin position="1945"/>
        <end position="1955"/>
    </location>
</feature>
<dbReference type="InterPro" id="IPR024725">
    <property type="entry name" value="UBR5_UBA"/>
</dbReference>
<protein>
    <recommendedName>
        <fullName evidence="14">E3 ubiquitin-protein ligase UBR5-like</fullName>
    </recommendedName>
</protein>
<evidence type="ECO:0000259" key="9">
    <source>
        <dbReference type="PROSITE" id="PS51157"/>
    </source>
</evidence>
<feature type="domain" description="UBR-type" evidence="9">
    <location>
        <begin position="1359"/>
        <end position="1427"/>
    </location>
</feature>
<feature type="region of interest" description="Disordered" evidence="7">
    <location>
        <begin position="82"/>
        <end position="106"/>
    </location>
</feature>
<feature type="compositionally biased region" description="Polar residues" evidence="7">
    <location>
        <begin position="1530"/>
        <end position="1539"/>
    </location>
</feature>
<dbReference type="InterPro" id="IPR000569">
    <property type="entry name" value="HECT_dom"/>
</dbReference>
<dbReference type="InterPro" id="IPR002004">
    <property type="entry name" value="PABP_HYD_C"/>
</dbReference>
<comment type="caution">
    <text evidence="12">The sequence shown here is derived from an EMBL/GenBank/DDBJ whole genome shotgun (WGS) entry which is preliminary data.</text>
</comment>
<feature type="compositionally biased region" description="Low complexity" evidence="7">
    <location>
        <begin position="2079"/>
        <end position="2096"/>
    </location>
</feature>
<feature type="compositionally biased region" description="Low complexity" evidence="7">
    <location>
        <begin position="96"/>
        <end position="106"/>
    </location>
</feature>
<dbReference type="GO" id="GO:0000209">
    <property type="term" value="P:protein polyubiquitination"/>
    <property type="evidence" value="ECO:0007669"/>
    <property type="project" value="TreeGrafter"/>
</dbReference>
<dbReference type="PROSITE" id="PS51157">
    <property type="entry name" value="ZF_UBR"/>
    <property type="match status" value="1"/>
</dbReference>
<feature type="domain" description="PABC" evidence="10">
    <location>
        <begin position="2674"/>
        <end position="2752"/>
    </location>
</feature>
<evidence type="ECO:0000256" key="5">
    <source>
        <dbReference type="PROSITE-ProRule" id="PRU00104"/>
    </source>
</evidence>
<keyword evidence="2" id="KW-0863">Zinc-finger</keyword>
<keyword evidence="13" id="KW-1185">Reference proteome</keyword>
<feature type="compositionally biased region" description="Polar residues" evidence="7">
    <location>
        <begin position="2021"/>
        <end position="2036"/>
    </location>
</feature>
<evidence type="ECO:0008006" key="14">
    <source>
        <dbReference type="Google" id="ProtNLM"/>
    </source>
</evidence>
<feature type="region of interest" description="Disordered" evidence="7">
    <location>
        <begin position="1105"/>
        <end position="1178"/>
    </location>
</feature>
<evidence type="ECO:0000259" key="8">
    <source>
        <dbReference type="PROSITE" id="PS50237"/>
    </source>
</evidence>
<feature type="compositionally biased region" description="Acidic residues" evidence="7">
    <location>
        <begin position="1902"/>
        <end position="1918"/>
    </location>
</feature>
<feature type="compositionally biased region" description="Low complexity" evidence="7">
    <location>
        <begin position="2614"/>
        <end position="2630"/>
    </location>
</feature>
<dbReference type="GO" id="GO:0005737">
    <property type="term" value="C:cytoplasm"/>
    <property type="evidence" value="ECO:0007669"/>
    <property type="project" value="TreeGrafter"/>
</dbReference>
<feature type="compositionally biased region" description="Low complexity" evidence="7">
    <location>
        <begin position="1988"/>
        <end position="2011"/>
    </location>
</feature>